<accession>A0A1K0G4K9</accession>
<evidence type="ECO:0000256" key="1">
    <source>
        <dbReference type="SAM" id="MobiDB-lite"/>
    </source>
</evidence>
<evidence type="ECO:0000313" key="5">
    <source>
        <dbReference type="Proteomes" id="UP000658997"/>
    </source>
</evidence>
<feature type="region of interest" description="Disordered" evidence="1">
    <location>
        <begin position="601"/>
        <end position="660"/>
    </location>
</feature>
<dbReference type="AlphaFoldDB" id="A0A1K0G4K9"/>
<dbReference type="Proteomes" id="UP000658997">
    <property type="component" value="Unassembled WGS sequence"/>
</dbReference>
<gene>
    <name evidence="3" type="ORF">UBRO2_03108</name>
    <name evidence="2" type="ORF">UBRO_04621</name>
</gene>
<proteinExistence type="predicted"/>
<evidence type="ECO:0000313" key="2">
    <source>
        <dbReference type="EMBL" id="SAM82380.1"/>
    </source>
</evidence>
<evidence type="ECO:0000313" key="3">
    <source>
        <dbReference type="EMBL" id="SYW79424.1"/>
    </source>
</evidence>
<reference evidence="4" key="2">
    <citation type="submission" date="2016-04" db="EMBL/GenBank/DDBJ databases">
        <authorList>
            <person name="Guldener U."/>
            <person name="Guldener U."/>
        </authorList>
    </citation>
    <scope>NUCLEOTIDE SEQUENCE [LARGE SCALE GENOMIC DNA]</scope>
    <source>
        <strain evidence="4">UB2112</strain>
    </source>
</reference>
<feature type="region of interest" description="Disordered" evidence="1">
    <location>
        <begin position="802"/>
        <end position="832"/>
    </location>
</feature>
<reference evidence="2" key="1">
    <citation type="submission" date="2016-04" db="EMBL/GenBank/DDBJ databases">
        <authorList>
            <person name="Evans L.H."/>
            <person name="Alamgir A."/>
            <person name="Owens N."/>
            <person name="Weber N.D."/>
            <person name="Virtaneva K."/>
            <person name="Barbian K."/>
            <person name="Babar A."/>
            <person name="Rosenke K."/>
        </authorList>
    </citation>
    <scope>NUCLEOTIDE SEQUENCE</scope>
    <source>
        <strain evidence="2">UB2112</strain>
    </source>
</reference>
<feature type="compositionally biased region" description="Low complexity" evidence="1">
    <location>
        <begin position="68"/>
        <end position="86"/>
    </location>
</feature>
<dbReference type="OrthoDB" id="2553581at2759"/>
<protein>
    <submittedName>
        <fullName evidence="2">Uncharacterized protein</fullName>
    </submittedName>
</protein>
<dbReference type="EMBL" id="LT558123">
    <property type="protein sequence ID" value="SAM82380.1"/>
    <property type="molecule type" value="Genomic_DNA"/>
</dbReference>
<reference evidence="3" key="3">
    <citation type="submission" date="2018-08" db="EMBL/GenBank/DDBJ databases">
        <authorList>
            <person name="Guldener U."/>
        </authorList>
    </citation>
    <scope>NUCLEOTIDE SEQUENCE</scope>
    <source>
        <strain evidence="3">UB2</strain>
    </source>
</reference>
<feature type="compositionally biased region" description="Low complexity" evidence="1">
    <location>
        <begin position="613"/>
        <end position="626"/>
    </location>
</feature>
<keyword evidence="5" id="KW-1185">Reference proteome</keyword>
<organism evidence="2 4">
    <name type="scientific">Ustilago bromivora</name>
    <dbReference type="NCBI Taxonomy" id="307758"/>
    <lineage>
        <taxon>Eukaryota</taxon>
        <taxon>Fungi</taxon>
        <taxon>Dikarya</taxon>
        <taxon>Basidiomycota</taxon>
        <taxon>Ustilaginomycotina</taxon>
        <taxon>Ustilaginomycetes</taxon>
        <taxon>Ustilaginales</taxon>
        <taxon>Ustilaginaceae</taxon>
        <taxon>Ustilago</taxon>
    </lineage>
</organism>
<feature type="region of interest" description="Disordered" evidence="1">
    <location>
        <begin position="52"/>
        <end position="93"/>
    </location>
</feature>
<evidence type="ECO:0000313" key="4">
    <source>
        <dbReference type="Proteomes" id="UP000179920"/>
    </source>
</evidence>
<sequence>MTQPLFANHNDPTSGLGIAIQGTNIGLGIPLLSSKLESLQLPPLLKVGSGVGFGRRPYSTRHRSFTASSGGYDSSPTPSSSASSSSESDHGLTRSATHDVLLSYFSPSLSEDEGGGKPQKRVYLLSDGLSNPQMGHRRCKSETFKFPLPPSKGSMAPRKGPLKSALRQGVAKGDSPLLRAASAGWGRSVGKHLSPQPEEESDEQARQGWSPYSSVAPTPRKGSSSHRTDLLSPTNEEHLASPRGSTSSCSSQTLVSDHSDSDSGAKTDPSFSTDAAKLARLHASFFLLDRSSELPLSLPDLHNDDPKKSLDVVGGSVEAQMAYLCGLGYRYGKKNGRKGRKTSADYVTAQEQHGESGWWSEDEAKKEGMVERQKVGGVHKAVRVISNAASAVSSLASSSILSGLFAAVEVEEDQGEGEGDVTNLIRQQDILPSPQFEGQLGREYSYLLDESLHLEESIAPRSVAKAGQNGLMTPPLTTPELGLGSSPMLLESWPSPLRASSTKSFGLALSLPYPRQDRVEGIEGCRPYSTASSLDPFSFTPALSPPSTLANLSSSVSCPVSFCDPFNSTKPTLLEPSANEEDPEGPTKIAIASRKTLQPVSVSVLTRPRPLRSSNSNNSLFSSASSDKLQKPEPIASIIARGRPIPPREAANHTFGSKTTPLSARIAARGAMSKSCSTTAITTKGRSLDKRRAKAAAIAGTGFKVPQRKSSLDVRAQAQLHREAEAEAAVIYPNGICKDELAAEKYHSSASPYLLQRLQSEVEMWASAGTAAKQRRRGGMGVGGMPTSKSLPVLFTARTAAQRAKGETGVSGDKRKRKSVVNVGPDGEVSRVEPPKQGVLVVSEEEATTTVVGLAL</sequence>
<feature type="region of interest" description="Disordered" evidence="1">
    <location>
        <begin position="143"/>
        <end position="271"/>
    </location>
</feature>
<dbReference type="EMBL" id="ULHB01000054">
    <property type="protein sequence ID" value="SYW79424.1"/>
    <property type="molecule type" value="Genomic_DNA"/>
</dbReference>
<feature type="compositionally biased region" description="Low complexity" evidence="1">
    <location>
        <begin position="241"/>
        <end position="256"/>
    </location>
</feature>
<name>A0A1K0G4K9_9BASI</name>
<dbReference type="Proteomes" id="UP000179920">
    <property type="component" value="Chromosome VII"/>
</dbReference>